<feature type="compositionally biased region" description="Low complexity" evidence="1">
    <location>
        <begin position="457"/>
        <end position="500"/>
    </location>
</feature>
<feature type="region of interest" description="Disordered" evidence="1">
    <location>
        <begin position="440"/>
        <end position="500"/>
    </location>
</feature>
<dbReference type="InterPro" id="IPR053183">
    <property type="entry name" value="ASL1"/>
</dbReference>
<gene>
    <name evidence="3" type="ORF">CI109_102030</name>
</gene>
<reference evidence="3" key="1">
    <citation type="submission" date="2017-08" db="EMBL/GenBank/DDBJ databases">
        <authorList>
            <person name="Cuomo C."/>
            <person name="Billmyre B."/>
            <person name="Heitman J."/>
        </authorList>
    </citation>
    <scope>NUCLEOTIDE SEQUENCE</scope>
    <source>
        <strain evidence="3">CBS 12478</strain>
    </source>
</reference>
<dbReference type="RefSeq" id="XP_031857134.2">
    <property type="nucleotide sequence ID" value="XM_032008586.2"/>
</dbReference>
<dbReference type="PANTHER" id="PTHR34154">
    <property type="entry name" value="ALKALI-SENSITIVE LINKAGE PROTEIN 1"/>
    <property type="match status" value="1"/>
</dbReference>
<organism evidence="3 4">
    <name type="scientific">Kwoniella shandongensis</name>
    <dbReference type="NCBI Taxonomy" id="1734106"/>
    <lineage>
        <taxon>Eukaryota</taxon>
        <taxon>Fungi</taxon>
        <taxon>Dikarya</taxon>
        <taxon>Basidiomycota</taxon>
        <taxon>Agaricomycotina</taxon>
        <taxon>Tremellomycetes</taxon>
        <taxon>Tremellales</taxon>
        <taxon>Cryptococcaceae</taxon>
        <taxon>Kwoniella</taxon>
    </lineage>
</organism>
<dbReference type="AlphaFoldDB" id="A0AAJ8LIX1"/>
<dbReference type="GO" id="GO:0009277">
    <property type="term" value="C:fungal-type cell wall"/>
    <property type="evidence" value="ECO:0007669"/>
    <property type="project" value="TreeGrafter"/>
</dbReference>
<dbReference type="Gene3D" id="3.20.20.80">
    <property type="entry name" value="Glycosidases"/>
    <property type="match status" value="1"/>
</dbReference>
<dbReference type="InterPro" id="IPR024655">
    <property type="entry name" value="Asl1_glyco_hydro_catalytic"/>
</dbReference>
<evidence type="ECO:0000256" key="1">
    <source>
        <dbReference type="SAM" id="MobiDB-lite"/>
    </source>
</evidence>
<dbReference type="PANTHER" id="PTHR34154:SF10">
    <property type="entry name" value="ASL1-LIKE GLYCOSYL HYDROLASE CATALYTIC DOMAIN-CONTAINING PROTEIN"/>
    <property type="match status" value="1"/>
</dbReference>
<evidence type="ECO:0000259" key="2">
    <source>
        <dbReference type="Pfam" id="PF11790"/>
    </source>
</evidence>
<dbReference type="InterPro" id="IPR017853">
    <property type="entry name" value="GH"/>
</dbReference>
<dbReference type="EMBL" id="CP144053">
    <property type="protein sequence ID" value="WWD17589.1"/>
    <property type="molecule type" value="Genomic_DNA"/>
</dbReference>
<dbReference type="GeneID" id="43592777"/>
<evidence type="ECO:0000313" key="3">
    <source>
        <dbReference type="EMBL" id="WWD17589.1"/>
    </source>
</evidence>
<feature type="domain" description="Asl1-like glycosyl hydrolase catalytic" evidence="2">
    <location>
        <begin position="92"/>
        <end position="329"/>
    </location>
</feature>
<reference evidence="3" key="2">
    <citation type="submission" date="2024-01" db="EMBL/GenBank/DDBJ databases">
        <title>Comparative genomics of Cryptococcus and Kwoniella reveals pathogenesis evolution and contrasting modes of karyotype evolution via chromosome fusion or intercentromeric recombination.</title>
        <authorList>
            <person name="Coelho M.A."/>
            <person name="David-Palma M."/>
            <person name="Shea T."/>
            <person name="Bowers K."/>
            <person name="McGinley-Smith S."/>
            <person name="Mohammad A.W."/>
            <person name="Gnirke A."/>
            <person name="Yurkov A.M."/>
            <person name="Nowrousian M."/>
            <person name="Sun S."/>
            <person name="Cuomo C.A."/>
            <person name="Heitman J."/>
        </authorList>
    </citation>
    <scope>NUCLEOTIDE SEQUENCE</scope>
    <source>
        <strain evidence="3">CBS 12478</strain>
    </source>
</reference>
<evidence type="ECO:0000313" key="4">
    <source>
        <dbReference type="Proteomes" id="UP000322225"/>
    </source>
</evidence>
<dbReference type="SUPFAM" id="SSF51445">
    <property type="entry name" value="(Trans)glycosidases"/>
    <property type="match status" value="1"/>
</dbReference>
<dbReference type="KEGG" id="ksn:43592777"/>
<dbReference type="GO" id="GO:0071966">
    <property type="term" value="P:fungal-type cell wall polysaccharide metabolic process"/>
    <property type="evidence" value="ECO:0007669"/>
    <property type="project" value="TreeGrafter"/>
</dbReference>
<name>A0AAJ8LIX1_9TREE</name>
<feature type="compositionally biased region" description="Low complexity" evidence="1">
    <location>
        <begin position="440"/>
        <end position="449"/>
    </location>
</feature>
<feature type="region of interest" description="Disordered" evidence="1">
    <location>
        <begin position="374"/>
        <end position="405"/>
    </location>
</feature>
<proteinExistence type="predicted"/>
<dbReference type="Pfam" id="PF11790">
    <property type="entry name" value="Glyco_hydro_cc"/>
    <property type="match status" value="1"/>
</dbReference>
<accession>A0AAJ8LIX1</accession>
<sequence length="500" mass="51863">MYASNLKLMISQNTWTMGISSTGVGVKSDIDRSRCRLHQQRAFVEASTPSHHHTMKLELVTACALALQAAPASAYAIDRRAATPVKNNGKRGLSFNQANLTSPFSLSGQNSKVSWAYNWAQTQTGSGFNPVLEFVPMLWSNAAELLSSWKTNAQKGIDNGATALLSFNEPDFCISGSACMSVSASVDAYKKYMQPFAGKALLGSPAVTNQGSPGGLTYLQDFIGNCTGCTIDFITLHWYSNHWAGANYLKSHVEAARKIAGGRPIWITEFALDNSDGVYTQDDLRVFLQTALPWLDAQPDVHRYAYFMDAPGMLINSAGTALSDSGVLYNNYTGATATAAKVAATSSISSSSTSKSTVTSSSLKTSSASTAKASSSSAPLAKSSSTSLSKTSSTIPKPASSTISTTALSSSFNPASIASSSKATAVVSTAKSSATASTSKAISVTASSANGSTTAQKSSTSVAPKSSSTSTSKTSTTTVRPSSSTASASKAASTTSKAKA</sequence>
<dbReference type="Proteomes" id="UP000322225">
    <property type="component" value="Chromosome 3"/>
</dbReference>
<keyword evidence="4" id="KW-1185">Reference proteome</keyword>
<protein>
    <recommendedName>
        <fullName evidence="2">Asl1-like glycosyl hydrolase catalytic domain-containing protein</fullName>
    </recommendedName>
</protein>